<dbReference type="OrthoDB" id="10260285at2759"/>
<feature type="compositionally biased region" description="Basic residues" evidence="4">
    <location>
        <begin position="87"/>
        <end position="101"/>
    </location>
</feature>
<dbReference type="Pfam" id="PF03985">
    <property type="entry name" value="Paf1"/>
    <property type="match status" value="1"/>
</dbReference>
<dbReference type="InterPro" id="IPR007133">
    <property type="entry name" value="RNA_pol_II-assoc_Paf1"/>
</dbReference>
<feature type="compositionally biased region" description="Low complexity" evidence="4">
    <location>
        <begin position="29"/>
        <end position="47"/>
    </location>
</feature>
<evidence type="ECO:0000313" key="5">
    <source>
        <dbReference type="EMBL" id="EFC37618.1"/>
    </source>
</evidence>
<evidence type="ECO:0000313" key="6">
    <source>
        <dbReference type="Proteomes" id="UP000006671"/>
    </source>
</evidence>
<feature type="region of interest" description="Disordered" evidence="4">
    <location>
        <begin position="532"/>
        <end position="620"/>
    </location>
</feature>
<dbReference type="PANTHER" id="PTHR23188:SF12">
    <property type="entry name" value="RNA POLYMERASE II-ASSOCIATED FACTOR 1 HOMOLOG"/>
    <property type="match status" value="1"/>
</dbReference>
<dbReference type="PANTHER" id="PTHR23188">
    <property type="entry name" value="RNA POLYMERASE II-ASSOCIATED FACTOR 1 HOMOLOG"/>
    <property type="match status" value="1"/>
</dbReference>
<gene>
    <name evidence="5" type="ORF">NAEGRDRAFT_53621</name>
</gene>
<feature type="region of interest" description="Disordered" evidence="4">
    <location>
        <begin position="1"/>
        <end position="129"/>
    </location>
</feature>
<dbReference type="GO" id="GO:0000993">
    <property type="term" value="F:RNA polymerase II complex binding"/>
    <property type="evidence" value="ECO:0007669"/>
    <property type="project" value="TreeGrafter"/>
</dbReference>
<dbReference type="GeneID" id="8857566"/>
<reference evidence="5 6" key="1">
    <citation type="journal article" date="2010" name="Cell">
        <title>The genome of Naegleria gruberi illuminates early eukaryotic versatility.</title>
        <authorList>
            <person name="Fritz-Laylin L.K."/>
            <person name="Prochnik S.E."/>
            <person name="Ginger M.L."/>
            <person name="Dacks J.B."/>
            <person name="Carpenter M.L."/>
            <person name="Field M.C."/>
            <person name="Kuo A."/>
            <person name="Paredez A."/>
            <person name="Chapman J."/>
            <person name="Pham J."/>
            <person name="Shu S."/>
            <person name="Neupane R."/>
            <person name="Cipriano M."/>
            <person name="Mancuso J."/>
            <person name="Tu H."/>
            <person name="Salamov A."/>
            <person name="Lindquist E."/>
            <person name="Shapiro H."/>
            <person name="Lucas S."/>
            <person name="Grigoriev I.V."/>
            <person name="Cande W.Z."/>
            <person name="Fulton C."/>
            <person name="Rokhsar D.S."/>
            <person name="Dawson S.C."/>
        </authorList>
    </citation>
    <scope>NUCLEOTIDE SEQUENCE [LARGE SCALE GENOMIC DNA]</scope>
    <source>
        <strain evidence="5 6">NEG-M</strain>
    </source>
</reference>
<evidence type="ECO:0000256" key="4">
    <source>
        <dbReference type="SAM" id="MobiDB-lite"/>
    </source>
</evidence>
<organism evidence="6">
    <name type="scientific">Naegleria gruberi</name>
    <name type="common">Amoeba</name>
    <dbReference type="NCBI Taxonomy" id="5762"/>
    <lineage>
        <taxon>Eukaryota</taxon>
        <taxon>Discoba</taxon>
        <taxon>Heterolobosea</taxon>
        <taxon>Tetramitia</taxon>
        <taxon>Eutetramitia</taxon>
        <taxon>Vahlkampfiidae</taxon>
        <taxon>Naegleria</taxon>
    </lineage>
</organism>
<dbReference type="InParanoid" id="D2VZZ8"/>
<proteinExistence type="inferred from homology"/>
<keyword evidence="3" id="KW-0539">Nucleus</keyword>
<dbReference type="EMBL" id="GG738916">
    <property type="protein sequence ID" value="EFC37618.1"/>
    <property type="molecule type" value="Genomic_DNA"/>
</dbReference>
<comment type="similarity">
    <text evidence="2">Belongs to the PAF1 family.</text>
</comment>
<dbReference type="GO" id="GO:0016593">
    <property type="term" value="C:Cdc73/Paf1 complex"/>
    <property type="evidence" value="ECO:0007669"/>
    <property type="project" value="InterPro"/>
</dbReference>
<protein>
    <submittedName>
        <fullName evidence="5">Predicted protein</fullName>
    </submittedName>
</protein>
<comment type="subcellular location">
    <subcellularLocation>
        <location evidence="1">Nucleus</location>
    </subcellularLocation>
</comment>
<sequence>MSGMPQPRSPSAGPPPPSSGSSRHHHSSSSRGSSSSSHHRSGGSSSGSHHRSGSSSRDSHRDSHRSSSSSRNSSNPSSSHPHDDKRKRPSSSKSSSSKHRSSGSSSKHDSRSQRSKPSSSNTVKAPPLFKTVEHPLKELVKSSFLCNMKFQTGLPEILLDPVLLEYPKDFTENFIGYKTTSLEKNHKFELLTENNLGINMNLINPFVYYKDESAKLDPEDELLLKPVKSAKKEIARELVENLSSRPSWLKAPTYVDMINYKKAVKGYGEDLIQDVEEEHVQKIKPKTVPRKVEEKSRFEKAKQLDAKFQSDTLTRTLPNGQKVKAIACYSLLPNFATMGTKFMAANFGSDNHTLLGKRGRFGELTAKDASDSLILIQPTDDIILAEKAADDRNVQVAQYYVPVSNNDEEELFNSEKTVGNIVELVREYGGTIYEKNSSNVQVNKENEKRFKLPNHLMSKDKMTQAEIEPCVALRFDDNTSQCVYSYIQEGVNFKVLPKKKKRRVFTKVKLNGKNPDEEVQFESLTDIIASTEELGATKQGPSYEDEEMQEETTQQQSEEEEEIISPSDRGSAKKRAVQSDDEDENMEESAPNGGEENMPSSPTIGDQRAPLSEDEYDEEE</sequence>
<dbReference type="STRING" id="5762.D2VZZ8"/>
<feature type="compositionally biased region" description="Low complexity" evidence="4">
    <location>
        <begin position="66"/>
        <end position="79"/>
    </location>
</feature>
<dbReference type="GO" id="GO:0006368">
    <property type="term" value="P:transcription elongation by RNA polymerase II"/>
    <property type="evidence" value="ECO:0007669"/>
    <property type="project" value="InterPro"/>
</dbReference>
<evidence type="ECO:0000256" key="1">
    <source>
        <dbReference type="ARBA" id="ARBA00004123"/>
    </source>
</evidence>
<accession>D2VZZ8</accession>
<evidence type="ECO:0000256" key="2">
    <source>
        <dbReference type="ARBA" id="ARBA00007560"/>
    </source>
</evidence>
<dbReference type="GO" id="GO:0003682">
    <property type="term" value="F:chromatin binding"/>
    <property type="evidence" value="ECO:0007669"/>
    <property type="project" value="TreeGrafter"/>
</dbReference>
<dbReference type="OMA" id="PQAPMYY"/>
<name>D2VZZ8_NAEGR</name>
<evidence type="ECO:0000256" key="3">
    <source>
        <dbReference type="ARBA" id="ARBA00023242"/>
    </source>
</evidence>
<dbReference type="AlphaFoldDB" id="D2VZZ8"/>
<dbReference type="VEuPathDB" id="AmoebaDB:NAEGRDRAFT_53621"/>
<dbReference type="Proteomes" id="UP000006671">
    <property type="component" value="Unassembled WGS sequence"/>
</dbReference>
<keyword evidence="6" id="KW-1185">Reference proteome</keyword>
<dbReference type="RefSeq" id="XP_002670362.1">
    <property type="nucleotide sequence ID" value="XM_002670316.1"/>
</dbReference>
<dbReference type="eggNOG" id="KOG2478">
    <property type="taxonomic scope" value="Eukaryota"/>
</dbReference>
<dbReference type="KEGG" id="ngr:NAEGRDRAFT_53621"/>